<evidence type="ECO:0000313" key="3">
    <source>
        <dbReference type="Proteomes" id="UP000568664"/>
    </source>
</evidence>
<dbReference type="RefSeq" id="WP_169075701.1">
    <property type="nucleotide sequence ID" value="NZ_JABBXH010000004.1"/>
</dbReference>
<evidence type="ECO:0000313" key="2">
    <source>
        <dbReference type="EMBL" id="NMP32360.1"/>
    </source>
</evidence>
<dbReference type="Proteomes" id="UP000568664">
    <property type="component" value="Unassembled WGS sequence"/>
</dbReference>
<dbReference type="AlphaFoldDB" id="A0A7Y0Q8N7"/>
<protein>
    <recommendedName>
        <fullName evidence="1">SCP2 domain-containing protein</fullName>
    </recommendedName>
</protein>
<comment type="caution">
    <text evidence="2">The sequence shown here is derived from an EMBL/GenBank/DDBJ whole genome shotgun (WGS) entry which is preliminary data.</text>
</comment>
<proteinExistence type="predicted"/>
<dbReference type="Gene3D" id="3.30.1050.10">
    <property type="entry name" value="SCP2 sterol-binding domain"/>
    <property type="match status" value="1"/>
</dbReference>
<dbReference type="SUPFAM" id="SSF55718">
    <property type="entry name" value="SCP-like"/>
    <property type="match status" value="1"/>
</dbReference>
<feature type="domain" description="SCP2" evidence="1">
    <location>
        <begin position="54"/>
        <end position="159"/>
    </location>
</feature>
<dbReference type="EMBL" id="JABBXH010000004">
    <property type="protein sequence ID" value="NMP32360.1"/>
    <property type="molecule type" value="Genomic_DNA"/>
</dbReference>
<dbReference type="InterPro" id="IPR036527">
    <property type="entry name" value="SCP2_sterol-bd_dom_sf"/>
</dbReference>
<gene>
    <name evidence="2" type="ORF">HII17_12385</name>
</gene>
<dbReference type="Pfam" id="PF02036">
    <property type="entry name" value="SCP2"/>
    <property type="match status" value="1"/>
</dbReference>
<accession>A0A7Y0Q8N7</accession>
<dbReference type="InterPro" id="IPR003033">
    <property type="entry name" value="SCP2_sterol-bd_dom"/>
</dbReference>
<keyword evidence="3" id="KW-1185">Reference proteome</keyword>
<name>A0A7Y0Q8N7_9GAMM</name>
<evidence type="ECO:0000259" key="1">
    <source>
        <dbReference type="Pfam" id="PF02036"/>
    </source>
</evidence>
<sequence>MIKSEQVVNLIPAEKVRLPVPIKQVLKRLPPHIFKPLLLLPDQISETMMSFSLNKVFKQPLIDEEIDFLQEKWLKLNLTDAGFYCFITVLENDLGTPLVSVKNQLPQNLSKPNVEFSADVESIVMLATKKLDPDTLFFQRKLMVTGETELGLAIKNFLDDFDFKESLPEPIQMLISKMQKKNIQGK</sequence>
<reference evidence="2 3" key="1">
    <citation type="submission" date="2020-04" db="EMBL/GenBank/DDBJ databases">
        <title>Thalassotalea sp. M1531, isolated from the surface of marine red alga.</title>
        <authorList>
            <person name="Pang L."/>
            <person name="Lu D.-C."/>
        </authorList>
    </citation>
    <scope>NUCLEOTIDE SEQUENCE [LARGE SCALE GENOMIC DNA]</scope>
    <source>
        <strain evidence="2 3">M1531</strain>
    </source>
</reference>
<organism evidence="2 3">
    <name type="scientific">Thalassotalea algicola</name>
    <dbReference type="NCBI Taxonomy" id="2716224"/>
    <lineage>
        <taxon>Bacteria</taxon>
        <taxon>Pseudomonadati</taxon>
        <taxon>Pseudomonadota</taxon>
        <taxon>Gammaproteobacteria</taxon>
        <taxon>Alteromonadales</taxon>
        <taxon>Colwelliaceae</taxon>
        <taxon>Thalassotalea</taxon>
    </lineage>
</organism>